<evidence type="ECO:0000313" key="7">
    <source>
        <dbReference type="EMBL" id="EFE73325.2"/>
    </source>
</evidence>
<dbReference type="EMBL" id="DS999644">
    <property type="protein sequence ID" value="EFE73325.2"/>
    <property type="molecule type" value="Genomic_DNA"/>
</dbReference>
<dbReference type="Gene3D" id="3.90.1150.10">
    <property type="entry name" value="Aspartate Aminotransferase, domain 1"/>
    <property type="match status" value="1"/>
</dbReference>
<dbReference type="InterPro" id="IPR050859">
    <property type="entry name" value="Class-I_PLP-dep_aminotransf"/>
</dbReference>
<organism evidence="7 8">
    <name type="scientific">Streptomyces filamentosus NRRL 15998</name>
    <dbReference type="NCBI Taxonomy" id="457431"/>
    <lineage>
        <taxon>Bacteria</taxon>
        <taxon>Bacillati</taxon>
        <taxon>Actinomycetota</taxon>
        <taxon>Actinomycetes</taxon>
        <taxon>Kitasatosporales</taxon>
        <taxon>Streptomycetaceae</taxon>
        <taxon>Streptomyces</taxon>
    </lineage>
</organism>
<feature type="domain" description="Aminotransferase class I/classII large" evidence="6">
    <location>
        <begin position="190"/>
        <end position="468"/>
    </location>
</feature>
<reference evidence="8" key="2">
    <citation type="submission" date="2008-12" db="EMBL/GenBank/DDBJ databases">
        <title>Annotation of Streptomyces roseosporus strain NRRL 15998.</title>
        <authorList>
            <consortium name="The Broad Institute Genome Sequencing Platform"/>
            <consortium name="Broad Institute Microbial Sequencing Center"/>
            <person name="Fischbach M."/>
            <person name="Ward D."/>
            <person name="Young S."/>
            <person name="Kodira C.D."/>
            <person name="Zeng Q."/>
            <person name="Koehrsen M."/>
            <person name="Godfrey P."/>
            <person name="Alvarado L."/>
            <person name="Berlin A.M."/>
            <person name="Borenstein D."/>
            <person name="Chen Z."/>
            <person name="Engels R."/>
            <person name="Freedman E."/>
            <person name="Gellesch M."/>
            <person name="Goldberg J."/>
            <person name="Griggs A."/>
            <person name="Gujja S."/>
            <person name="Heiman D.I."/>
            <person name="Hepburn T.A."/>
            <person name="Howarth C."/>
            <person name="Jen D."/>
            <person name="Larson L."/>
            <person name="Lewis B."/>
            <person name="Mehta T."/>
            <person name="Park D."/>
            <person name="Pearson M."/>
            <person name="Roberts A."/>
            <person name="Saif S."/>
            <person name="Shea T.D."/>
            <person name="Shenoy N."/>
            <person name="Sisk P."/>
            <person name="Stolte C."/>
            <person name="Sykes S.N."/>
            <person name="Walk T."/>
            <person name="White J."/>
            <person name="Yandava C."/>
            <person name="Straight P."/>
            <person name="Clardy J."/>
            <person name="Hung D."/>
            <person name="Kolter R."/>
            <person name="Mekalanos J."/>
            <person name="Walker S."/>
            <person name="Walsh C.T."/>
            <person name="Wieland B.L.C."/>
            <person name="Ilzarbe M."/>
            <person name="Galagan J."/>
            <person name="Nusbaum C."/>
            <person name="Birren B."/>
        </authorList>
    </citation>
    <scope>NUCLEOTIDE SEQUENCE [LARGE SCALE GENOMIC DNA]</scope>
    <source>
        <strain evidence="8">NRRL 15998</strain>
    </source>
</reference>
<evidence type="ECO:0000256" key="4">
    <source>
        <dbReference type="ARBA" id="ARBA00022898"/>
    </source>
</evidence>
<dbReference type="CDD" id="cd00609">
    <property type="entry name" value="AAT_like"/>
    <property type="match status" value="1"/>
</dbReference>
<dbReference type="InterPro" id="IPR015422">
    <property type="entry name" value="PyrdxlP-dep_Trfase_small"/>
</dbReference>
<keyword evidence="2" id="KW-0032">Aminotransferase</keyword>
<keyword evidence="4" id="KW-0663">Pyridoxal phosphate</keyword>
<gene>
    <name evidence="7" type="ORF">SSGG_00690</name>
</gene>
<feature type="compositionally biased region" description="Low complexity" evidence="5">
    <location>
        <begin position="123"/>
        <end position="143"/>
    </location>
</feature>
<evidence type="ECO:0000256" key="2">
    <source>
        <dbReference type="ARBA" id="ARBA00022576"/>
    </source>
</evidence>
<dbReference type="PANTHER" id="PTHR42790:SF19">
    <property type="entry name" value="KYNURENINE_ALPHA-AMINOADIPATE AMINOTRANSFERASE, MITOCHONDRIAL"/>
    <property type="match status" value="1"/>
</dbReference>
<dbReference type="InterPro" id="IPR004839">
    <property type="entry name" value="Aminotransferase_I/II_large"/>
</dbReference>
<feature type="compositionally biased region" description="Basic residues" evidence="5">
    <location>
        <begin position="84"/>
        <end position="119"/>
    </location>
</feature>
<proteinExistence type="predicted"/>
<dbReference type="Proteomes" id="UP000003986">
    <property type="component" value="Unassembled WGS sequence"/>
</dbReference>
<dbReference type="InterPro" id="IPR015424">
    <property type="entry name" value="PyrdxlP-dep_Trfase"/>
</dbReference>
<protein>
    <submittedName>
        <fullName evidence="7">Transcriptional regulator</fullName>
    </submittedName>
</protein>
<dbReference type="SUPFAM" id="SSF53383">
    <property type="entry name" value="PLP-dependent transferases"/>
    <property type="match status" value="1"/>
</dbReference>
<evidence type="ECO:0000259" key="6">
    <source>
        <dbReference type="Pfam" id="PF00155"/>
    </source>
</evidence>
<sequence length="479" mass="51345">QRRRTGHFPAGRAQPLLSWWKAAVQPGARRTVPGQPRHRLPRHRPARRRGARHHPPRLRRVPGGAPRRTARPGRHVLAGGVAERRRRTRGRAAYGRRLRGAGHPRRSTARGHRAQRRLPPRLAPARAGALRGPGPRGPQAGRLGPPPDGRTARAAVLVRPRDRPYRQRRRRPDHRGRPERPGHRPARPRTPGAPVLVESPTYPGMLAAARATGLRPVPVPMDADGVRPELLADAFRATGARVLVTQPLFQNPTGATLAPARRPEILAIARAAGAFVVEDDFARRLVHDDSAPLPAPLAADDPDGTVVHVCSLTKVTSPSLRVGALAARGPVLERLRAIQVVDSFFVPRPLQEAALELVGSPSWGRHLAAVATELRHRRTTLATALGSELPELVLPHLPAGGGSLWLRLPGGGAGDCADEPALVSAALRASVAIAPGRPYFCAEPPAGHVRLSFAAVSGAAEIAEGVRRLRTAFDGLLGG</sequence>
<evidence type="ECO:0000256" key="3">
    <source>
        <dbReference type="ARBA" id="ARBA00022679"/>
    </source>
</evidence>
<feature type="region of interest" description="Disordered" evidence="5">
    <location>
        <begin position="27"/>
        <end position="198"/>
    </location>
</feature>
<dbReference type="GO" id="GO:0008483">
    <property type="term" value="F:transaminase activity"/>
    <property type="evidence" value="ECO:0007669"/>
    <property type="project" value="UniProtKB-KW"/>
</dbReference>
<reference evidence="8" key="1">
    <citation type="submission" date="2008-10" db="EMBL/GenBank/DDBJ databases">
        <authorList>
            <person name="Molnar K."/>
        </authorList>
    </citation>
    <scope>NUCLEOTIDE SEQUENCE [LARGE SCALE GENOMIC DNA]</scope>
    <source>
        <strain evidence="8">NRRL 15998</strain>
    </source>
</reference>
<dbReference type="InterPro" id="IPR015421">
    <property type="entry name" value="PyrdxlP-dep_Trfase_major"/>
</dbReference>
<dbReference type="GO" id="GO:0030170">
    <property type="term" value="F:pyridoxal phosphate binding"/>
    <property type="evidence" value="ECO:0007669"/>
    <property type="project" value="InterPro"/>
</dbReference>
<feature type="compositionally biased region" description="Basic residues" evidence="5">
    <location>
        <begin position="36"/>
        <end position="60"/>
    </location>
</feature>
<dbReference type="Pfam" id="PF00155">
    <property type="entry name" value="Aminotran_1_2"/>
    <property type="match status" value="1"/>
</dbReference>
<dbReference type="Gene3D" id="3.40.640.10">
    <property type="entry name" value="Type I PLP-dependent aspartate aminotransferase-like (Major domain)"/>
    <property type="match status" value="1"/>
</dbReference>
<evidence type="ECO:0000313" key="8">
    <source>
        <dbReference type="Proteomes" id="UP000003986"/>
    </source>
</evidence>
<dbReference type="PANTHER" id="PTHR42790">
    <property type="entry name" value="AMINOTRANSFERASE"/>
    <property type="match status" value="1"/>
</dbReference>
<dbReference type="AlphaFoldDB" id="D6ALT6"/>
<feature type="non-terminal residue" evidence="7">
    <location>
        <position position="1"/>
    </location>
</feature>
<accession>D6ALT6</accession>
<keyword evidence="3" id="KW-0808">Transferase</keyword>
<name>D6ALT6_STRFL</name>
<evidence type="ECO:0000256" key="1">
    <source>
        <dbReference type="ARBA" id="ARBA00001933"/>
    </source>
</evidence>
<comment type="cofactor">
    <cofactor evidence="1">
        <name>pyridoxal 5'-phosphate</name>
        <dbReference type="ChEBI" id="CHEBI:597326"/>
    </cofactor>
</comment>
<dbReference type="GO" id="GO:1901605">
    <property type="term" value="P:alpha-amino acid metabolic process"/>
    <property type="evidence" value="ECO:0007669"/>
    <property type="project" value="TreeGrafter"/>
</dbReference>
<evidence type="ECO:0000256" key="5">
    <source>
        <dbReference type="SAM" id="MobiDB-lite"/>
    </source>
</evidence>